<dbReference type="SUPFAM" id="SSF56300">
    <property type="entry name" value="Metallo-dependent phosphatases"/>
    <property type="match status" value="1"/>
</dbReference>
<dbReference type="Proteomes" id="UP001446871">
    <property type="component" value="Unassembled WGS sequence"/>
</dbReference>
<evidence type="ECO:0000256" key="1">
    <source>
        <dbReference type="ARBA" id="ARBA00022801"/>
    </source>
</evidence>
<protein>
    <recommendedName>
        <fullName evidence="4">Calcineurin-like phosphoesterase domain-containing protein</fullName>
    </recommendedName>
</protein>
<dbReference type="Pfam" id="PF00149">
    <property type="entry name" value="Metallophos"/>
    <property type="match status" value="1"/>
</dbReference>
<proteinExistence type="predicted"/>
<dbReference type="EMBL" id="JAQQWM010000003">
    <property type="protein sequence ID" value="KAK8072239.1"/>
    <property type="molecule type" value="Genomic_DNA"/>
</dbReference>
<feature type="signal peptide" evidence="3">
    <location>
        <begin position="1"/>
        <end position="25"/>
    </location>
</feature>
<dbReference type="InterPro" id="IPR041805">
    <property type="entry name" value="ASMase/PPN1_MPP"/>
</dbReference>
<keyword evidence="2" id="KW-0325">Glycoprotein</keyword>
<dbReference type="InterPro" id="IPR004843">
    <property type="entry name" value="Calcineurin-like_PHP"/>
</dbReference>
<evidence type="ECO:0000256" key="2">
    <source>
        <dbReference type="ARBA" id="ARBA00023180"/>
    </source>
</evidence>
<dbReference type="PANTHER" id="PTHR10340">
    <property type="entry name" value="SPHINGOMYELIN PHOSPHODIESTERASE"/>
    <property type="match status" value="1"/>
</dbReference>
<accession>A0ABR1VLY3</accession>
<feature type="chain" id="PRO_5046773198" description="Calcineurin-like phosphoesterase domain-containing protein" evidence="3">
    <location>
        <begin position="26"/>
        <end position="719"/>
    </location>
</feature>
<evidence type="ECO:0000259" key="4">
    <source>
        <dbReference type="Pfam" id="PF00149"/>
    </source>
</evidence>
<organism evidence="5 6">
    <name type="scientific">Apiospora saccharicola</name>
    <dbReference type="NCBI Taxonomy" id="335842"/>
    <lineage>
        <taxon>Eukaryota</taxon>
        <taxon>Fungi</taxon>
        <taxon>Dikarya</taxon>
        <taxon>Ascomycota</taxon>
        <taxon>Pezizomycotina</taxon>
        <taxon>Sordariomycetes</taxon>
        <taxon>Xylariomycetidae</taxon>
        <taxon>Amphisphaeriales</taxon>
        <taxon>Apiosporaceae</taxon>
        <taxon>Apiospora</taxon>
    </lineage>
</organism>
<evidence type="ECO:0000313" key="5">
    <source>
        <dbReference type="EMBL" id="KAK8072239.1"/>
    </source>
</evidence>
<name>A0ABR1VLY3_9PEZI</name>
<evidence type="ECO:0000256" key="3">
    <source>
        <dbReference type="SAM" id="SignalP"/>
    </source>
</evidence>
<dbReference type="InterPro" id="IPR029052">
    <property type="entry name" value="Metallo-depent_PP-like"/>
</dbReference>
<evidence type="ECO:0000313" key="6">
    <source>
        <dbReference type="Proteomes" id="UP001446871"/>
    </source>
</evidence>
<dbReference type="Gene3D" id="3.60.21.10">
    <property type="match status" value="1"/>
</dbReference>
<keyword evidence="3" id="KW-0732">Signal</keyword>
<gene>
    <name evidence="5" type="ORF">PG996_005587</name>
</gene>
<comment type="caution">
    <text evidence="5">The sequence shown here is derived from an EMBL/GenBank/DDBJ whole genome shotgun (WGS) entry which is preliminary data.</text>
</comment>
<dbReference type="CDD" id="cd00842">
    <property type="entry name" value="MPP_ASMase"/>
    <property type="match status" value="1"/>
</dbReference>
<sequence length="719" mass="77059">MATSRLHTTTGRTATALVMAQVVLASMAASVSMPGVASFTVPAAFPTSVFSSYYVKPGPTQEPQPALYDPVLNKTFGMGITDPLNIPTHDTDPVYYPKASADLNGTSAAALIDSAKAEILRIVKGNRTGLTSNCSRCVAALSVGQILAQVAPTYLPDAMVSFCKETGFASNSTCQSQYEAGSFGATWTQILSLAEVTELDGQFICASLGHYCPFPNKTDTFTAVFPKPKPMQPKMPQRSNKTVKVLHLSDLHLDPRYEAGSEANCTSSMCCRHSAPRTSGAGAGAGAGDAATAPIQLPAPLYGYYRCDSPYYLALAALQSIGPLTGTSAENPAAFALYTGDLVAHGPQTEISRDYIEDIELSVWHMLKSYLGGPVYSALGNHDTSPENLDAPHSLDGPNGTLGRQLSWNYDHVSSLWRYYGWLDNATAAEAATHYAAYSVVPPVSKGGLRIITLNGDLYYQNNPFAYLHAANPDFSGMFSFLVSELQAAEDAGQRAWIVSHVLSGWDGTNPMPNGSDLLYQIIERYSPHVVAGVFFGHTHEDQAFVYYAHNGTGPGGRSAETAIASAWVGPSLTPLTNVNSGYRLYEVDTGTWDVHEAYTFYADVDTFQSLEAGTPAGPVFQLEYSTREAYGPQAGWPADAPLNGTFWHRVTEAMERNRTLVEVINGFQGKSSVRSPNCSSDACAEAKVCYMRSGSAPLGRLCPQGFGSVQSPYTGKNF</sequence>
<dbReference type="PANTHER" id="PTHR10340:SF27">
    <property type="entry name" value="ACL091CP"/>
    <property type="match status" value="1"/>
</dbReference>
<reference evidence="5 6" key="1">
    <citation type="submission" date="2023-01" db="EMBL/GenBank/DDBJ databases">
        <title>Analysis of 21 Apiospora genomes using comparative genomics revels a genus with tremendous synthesis potential of carbohydrate active enzymes and secondary metabolites.</title>
        <authorList>
            <person name="Sorensen T."/>
        </authorList>
    </citation>
    <scope>NUCLEOTIDE SEQUENCE [LARGE SCALE GENOMIC DNA]</scope>
    <source>
        <strain evidence="5 6">CBS 83171</strain>
    </source>
</reference>
<feature type="domain" description="Calcineurin-like phosphoesterase" evidence="4">
    <location>
        <begin position="244"/>
        <end position="541"/>
    </location>
</feature>
<keyword evidence="6" id="KW-1185">Reference proteome</keyword>
<keyword evidence="1" id="KW-0378">Hydrolase</keyword>